<proteinExistence type="predicted"/>
<feature type="transmembrane region" description="Helical" evidence="1">
    <location>
        <begin position="171"/>
        <end position="186"/>
    </location>
</feature>
<evidence type="ECO:0000259" key="2">
    <source>
        <dbReference type="Pfam" id="PF01757"/>
    </source>
</evidence>
<dbReference type="InterPro" id="IPR052734">
    <property type="entry name" value="Nod_factor_acetyltransferase"/>
</dbReference>
<dbReference type="GO" id="GO:0016747">
    <property type="term" value="F:acyltransferase activity, transferring groups other than amino-acyl groups"/>
    <property type="evidence" value="ECO:0007669"/>
    <property type="project" value="InterPro"/>
</dbReference>
<dbReference type="AlphaFoldDB" id="A0A6L5X7V8"/>
<dbReference type="Proteomes" id="UP000481852">
    <property type="component" value="Unassembled WGS sequence"/>
</dbReference>
<dbReference type="PANTHER" id="PTHR37312">
    <property type="entry name" value="MEMBRANE-BOUND ACYLTRANSFERASE YKRP-RELATED"/>
    <property type="match status" value="1"/>
</dbReference>
<dbReference type="RefSeq" id="WP_154526421.1">
    <property type="nucleotide sequence ID" value="NZ_VULZ01000012.1"/>
</dbReference>
<keyword evidence="3" id="KW-0012">Acyltransferase</keyword>
<dbReference type="EMBL" id="VULZ01000012">
    <property type="protein sequence ID" value="MSS15503.1"/>
    <property type="molecule type" value="Genomic_DNA"/>
</dbReference>
<keyword evidence="4" id="KW-1185">Reference proteome</keyword>
<protein>
    <submittedName>
        <fullName evidence="3">Acyltransferase</fullName>
    </submittedName>
</protein>
<gene>
    <name evidence="3" type="ORF">FYJ35_10720</name>
</gene>
<feature type="domain" description="Acyltransferase 3" evidence="2">
    <location>
        <begin position="8"/>
        <end position="312"/>
    </location>
</feature>
<dbReference type="PANTHER" id="PTHR37312:SF1">
    <property type="entry name" value="MEMBRANE-BOUND ACYLTRANSFERASE YKRP-RELATED"/>
    <property type="match status" value="1"/>
</dbReference>
<comment type="caution">
    <text evidence="3">The sequence shown here is derived from an EMBL/GenBank/DDBJ whole genome shotgun (WGS) entry which is preliminary data.</text>
</comment>
<dbReference type="InterPro" id="IPR002656">
    <property type="entry name" value="Acyl_transf_3_dom"/>
</dbReference>
<feature type="transmembrane region" description="Helical" evidence="1">
    <location>
        <begin position="198"/>
        <end position="222"/>
    </location>
</feature>
<keyword evidence="3" id="KW-0808">Transferase</keyword>
<evidence type="ECO:0000313" key="3">
    <source>
        <dbReference type="EMBL" id="MSS15503.1"/>
    </source>
</evidence>
<organism evidence="3 4">
    <name type="scientific">Porcincola intestinalis</name>
    <dbReference type="NCBI Taxonomy" id="2606632"/>
    <lineage>
        <taxon>Bacteria</taxon>
        <taxon>Bacillati</taxon>
        <taxon>Bacillota</taxon>
        <taxon>Clostridia</taxon>
        <taxon>Lachnospirales</taxon>
        <taxon>Lachnospiraceae</taxon>
        <taxon>Porcincola</taxon>
    </lineage>
</organism>
<reference evidence="3 4" key="1">
    <citation type="submission" date="2019-08" db="EMBL/GenBank/DDBJ databases">
        <title>In-depth cultivation of the pig gut microbiome towards novel bacterial diversity and tailored functional studies.</title>
        <authorList>
            <person name="Wylensek D."/>
            <person name="Hitch T.C.A."/>
            <person name="Clavel T."/>
        </authorList>
    </citation>
    <scope>NUCLEOTIDE SEQUENCE [LARGE SCALE GENOMIC DNA]</scope>
    <source>
        <strain evidence="3 4">Oil+RF-744-WCA-WT-11</strain>
    </source>
</reference>
<accession>A0A6L5X7V8</accession>
<keyword evidence="1" id="KW-0472">Membrane</keyword>
<keyword evidence="1" id="KW-0812">Transmembrane</keyword>
<name>A0A6L5X7V8_9FIRM</name>
<keyword evidence="1" id="KW-1133">Transmembrane helix</keyword>
<feature type="transmembrane region" description="Helical" evidence="1">
    <location>
        <begin position="79"/>
        <end position="96"/>
    </location>
</feature>
<evidence type="ECO:0000313" key="4">
    <source>
        <dbReference type="Proteomes" id="UP000481852"/>
    </source>
</evidence>
<evidence type="ECO:0000256" key="1">
    <source>
        <dbReference type="SAM" id="Phobius"/>
    </source>
</evidence>
<feature type="transmembrane region" description="Helical" evidence="1">
    <location>
        <begin position="294"/>
        <end position="312"/>
    </location>
</feature>
<feature type="transmembrane region" description="Helical" evidence="1">
    <location>
        <begin position="35"/>
        <end position="58"/>
    </location>
</feature>
<feature type="transmembrane region" description="Helical" evidence="1">
    <location>
        <begin position="124"/>
        <end position="143"/>
    </location>
</feature>
<sequence>MAKERFRAVDLAKGIGIILVVLGHSLKQTEVDAKWIRVLVCLIYSFHMPLFFMLSGFLARKILRMETYKERFLYIKDRAVRLLVPYFVIGGCYIPVKLKLSAYAVKPFTLRDSLKLLIGQNPDVSLWFLYVLFVISAICALCVNECSFRDILYGSAALCAASWWVNIPINTPKYLFFFLIGIWLRLKYEDLQKEGSRYLFEGQGLPVFFALILFLIFNRIYFHNGVNIFRLGSSVCGIYVTPWLCEAMLKRVDGSRLVHILEMTGLMSMDIYILHEPIMTAAKILFWNKLALPYPAATLFIFLFAMLLPYPISKGIVRRVPVLKLLLFGEKNPDRRTMD</sequence>
<dbReference type="Pfam" id="PF01757">
    <property type="entry name" value="Acyl_transf_3"/>
    <property type="match status" value="1"/>
</dbReference>